<name>A0A6J4PV76_9BACT</name>
<sequence>MSWKIRTLLGVLVVLAAVAWIKLPSQAISEDAASRQEYDDVAARTVRQVGEFSVVTPSAVGETGPISEMDGSVVDAHLRRVFYVTKNQMREEILERDAIAKGIPPEQYIQEINSLNLRELKRTIPGAGAGESFKDPLMDKSVSTSDAPQAMPTPSLTFDGNAQTDNSAAGAPNVAPPDTIGDVGPNHYVQAVNLVYSIYNKTTGARTTGPLKVSTLFSSLPAGSPCRRDDGDPTVNYDQLADRWVITQFGLPTGFTTPTYQCVAVSQTPDPSGAYFAYQYLYPNNVINDYPKFGVWRDAYYMTTNEFTNGGAAFAGAGMLAFDRDKMLQGDATASMIVRRVSSSGGVLPTDIEGYGGPPTELDHIFLEFRADETGDPFDGLRSFRFKPDFANPANTIFQVIPDVALAPFDPRNPPGRGDIEQLGGTNLESLSLRLMNRLTYRNLGTQANPINAYAGSFTVNVSGVAPTSPATYDAAIRWFELRRPANTTVSVFDQGTHIGAGDTPGTRLNNWMGSIALDNRGNIALGYSQSGVTQNADIKIAGRTNNVANSGTLNEGEALFHDATGAQTGNVNRWGDYSSMNLDTDDDCTMWFTQEYHATVSGFGWSTRIGKFKFPQCTAAPTATIQGTITACVGGTPISGALVDSTGGFARVTGANGTFSMTVAPGTYTVTASKSGGFSTGSQTVTVTNGQTATVNLCLNGVAVLTSTGPTITAESCGTPNNAPDPGEVVTVSLPLQNTGGAATTNLTATLQATGGVTNVSPAQNYGALAPGSAAVARSFTFTVNPSLPCGSSITLTFVVNDGSTTYPNVTRTYTTGVRTVSLSENFDSVTAPALPAGWTNTQISGTAINWVTTTTTPSSPPNAAFANDPATVNLAALTSPAVSIAGTDAQLSFRNRFNTEDGFDGMVLEYSTNNGTTWTDVITGGGSFVTGGYTGTLNTGFANPLPGRMAWEGNSNGYIDTLVNLPASLNGQSVRFRWLMGSDNAVAVAGGGVWVDDVQVFGARVCQNCNTVLCNIQRRGDFTGDGRTDYAVFRQSTGTWFIQPNGSGAATGRNFGASGDKLQPVDYDGDGKTDIGVYRNGVWYWVRSSDNAVRGYQFGTATDIPVAGDYSGDGKAELAVYRPSTGVWYIVNTENGEMTAVQWGGNPTDVPAIGDYDGDCKIDIAVRRTTNDPAPGATQFFILRSAGGTSSVRWGLDTMQMAIGDYNGDSKSDIGVVASQNGLLYWYVIGLDNAVIVNATQFGLAGDLVTVGDYDGDARADLAVYRPSNSVFYYRAVTNATQFGYAFGTSGDAPVVRSNQYPLP</sequence>
<dbReference type="SUPFAM" id="SSF69318">
    <property type="entry name" value="Integrin alpha N-terminal domain"/>
    <property type="match status" value="1"/>
</dbReference>
<accession>A0A6J4PV76</accession>
<dbReference type="Pfam" id="PF13517">
    <property type="entry name" value="FG-GAP_3"/>
    <property type="match status" value="1"/>
</dbReference>
<dbReference type="PANTHER" id="PTHR39431">
    <property type="entry name" value="FRPA/C-RELATED PROTEIN"/>
    <property type="match status" value="1"/>
</dbReference>
<gene>
    <name evidence="3" type="ORF">AVDCRST_MAG74-3380</name>
</gene>
<dbReference type="InterPro" id="IPR013784">
    <property type="entry name" value="Carb-bd-like_fold"/>
</dbReference>
<evidence type="ECO:0000313" key="3">
    <source>
        <dbReference type="EMBL" id="CAA9426583.1"/>
    </source>
</evidence>
<dbReference type="InterPro" id="IPR028994">
    <property type="entry name" value="Integrin_alpha_N"/>
</dbReference>
<dbReference type="Gene3D" id="2.60.40.1120">
    <property type="entry name" value="Carboxypeptidase-like, regulatory domain"/>
    <property type="match status" value="1"/>
</dbReference>
<proteinExistence type="predicted"/>
<protein>
    <submittedName>
        <fullName evidence="3">Uncharacterized protein</fullName>
    </submittedName>
</protein>
<evidence type="ECO:0000256" key="2">
    <source>
        <dbReference type="SAM" id="MobiDB-lite"/>
    </source>
</evidence>
<dbReference type="EMBL" id="CADCUR010000289">
    <property type="protein sequence ID" value="CAA9426583.1"/>
    <property type="molecule type" value="Genomic_DNA"/>
</dbReference>
<keyword evidence="1" id="KW-0732">Signal</keyword>
<dbReference type="Gene3D" id="2.40.128.340">
    <property type="match status" value="1"/>
</dbReference>
<evidence type="ECO:0000256" key="1">
    <source>
        <dbReference type="ARBA" id="ARBA00022729"/>
    </source>
</evidence>
<feature type="region of interest" description="Disordered" evidence="2">
    <location>
        <begin position="127"/>
        <end position="176"/>
    </location>
</feature>
<dbReference type="PANTHER" id="PTHR39431:SF1">
    <property type="entry name" value="FRPA_C-RELATED PROTEIN"/>
    <property type="match status" value="1"/>
</dbReference>
<reference evidence="3" key="1">
    <citation type="submission" date="2020-02" db="EMBL/GenBank/DDBJ databases">
        <authorList>
            <person name="Meier V. D."/>
        </authorList>
    </citation>
    <scope>NUCLEOTIDE SEQUENCE</scope>
    <source>
        <strain evidence="3">AVDCRST_MAG74</strain>
    </source>
</reference>
<dbReference type="GO" id="GO:0030246">
    <property type="term" value="F:carbohydrate binding"/>
    <property type="evidence" value="ECO:0007669"/>
    <property type="project" value="InterPro"/>
</dbReference>
<feature type="compositionally biased region" description="Polar residues" evidence="2">
    <location>
        <begin position="141"/>
        <end position="167"/>
    </location>
</feature>
<dbReference type="Gene3D" id="2.60.120.260">
    <property type="entry name" value="Galactose-binding domain-like"/>
    <property type="match status" value="1"/>
</dbReference>
<dbReference type="InterPro" id="IPR013517">
    <property type="entry name" value="FG-GAP"/>
</dbReference>
<organism evidence="3">
    <name type="scientific">uncultured Pyrinomonadaceae bacterium</name>
    <dbReference type="NCBI Taxonomy" id="2283094"/>
    <lineage>
        <taxon>Bacteria</taxon>
        <taxon>Pseudomonadati</taxon>
        <taxon>Acidobacteriota</taxon>
        <taxon>Blastocatellia</taxon>
        <taxon>Blastocatellales</taxon>
        <taxon>Pyrinomonadaceae</taxon>
        <taxon>environmental samples</taxon>
    </lineage>
</organism>
<dbReference type="SUPFAM" id="SSF49452">
    <property type="entry name" value="Starch-binding domain-like"/>
    <property type="match status" value="1"/>
</dbReference>
<dbReference type="Pfam" id="PF13620">
    <property type="entry name" value="CarboxypepD_reg"/>
    <property type="match status" value="1"/>
</dbReference>